<dbReference type="RefSeq" id="WP_091206846.1">
    <property type="nucleotide sequence ID" value="NZ_FOCL01000001.1"/>
</dbReference>
<keyword evidence="1" id="KW-0812">Transmembrane</keyword>
<dbReference type="Proteomes" id="UP000198942">
    <property type="component" value="Unassembled WGS sequence"/>
</dbReference>
<keyword evidence="1" id="KW-0472">Membrane</keyword>
<dbReference type="OrthoDB" id="930568at2"/>
<sequence>MKKSQSVLGLIVSLMIIALMSLIGAHYTGVPVFGMFAALVILGSVQRPTGVAFDTISPDTTLIANFFGKVRNQLFSKFYNMLDIANDITLVPNVKNRMVLTKLLIRNGFEPYSGTFQPKGDDIGYQPQYLDVDQWQRDLIIDPRKYRTTYLSDFRPSGENTLNNVIPFQQYTYDKVLQSLAADINDKTAFFGVGSAAFAAFNAGTAYSVGAKIKFTVGQKTQYFTAVASTSAGESPATTPAKWVDSNALAVTIGLGTRIKTARDTSVIPAANVVSTGAVTGSSNPYKQVTSVFRALPDAVKARGAQIYLGNTIMEFLQDDFLSTTAKYTETDASGNMFLANTNKKAQLVPTTWQRGSNMIIATPKENLLMGTDLLSDNNIVNVIPDVYSIKMGMSGVLGFNFQDPEILCINDQN</sequence>
<dbReference type="STRING" id="551995.SAMN05192574_101375"/>
<gene>
    <name evidence="2" type="ORF">SAMN05192574_101375</name>
</gene>
<evidence type="ECO:0000256" key="1">
    <source>
        <dbReference type="SAM" id="Phobius"/>
    </source>
</evidence>
<feature type="transmembrane region" description="Helical" evidence="1">
    <location>
        <begin position="7"/>
        <end position="27"/>
    </location>
</feature>
<proteinExistence type="predicted"/>
<dbReference type="AlphaFoldDB" id="A0A1H8A8D3"/>
<evidence type="ECO:0000313" key="2">
    <source>
        <dbReference type="EMBL" id="SEM66088.1"/>
    </source>
</evidence>
<accession>A0A1H8A8D3</accession>
<name>A0A1H8A8D3_9SPHI</name>
<evidence type="ECO:0000313" key="3">
    <source>
        <dbReference type="Proteomes" id="UP000198942"/>
    </source>
</evidence>
<keyword evidence="3" id="KW-1185">Reference proteome</keyword>
<reference evidence="3" key="1">
    <citation type="submission" date="2016-10" db="EMBL/GenBank/DDBJ databases">
        <authorList>
            <person name="Varghese N."/>
            <person name="Submissions S."/>
        </authorList>
    </citation>
    <scope>NUCLEOTIDE SEQUENCE [LARGE SCALE GENOMIC DNA]</scope>
    <source>
        <strain evidence="3">Gh-48</strain>
    </source>
</reference>
<protein>
    <submittedName>
        <fullName evidence="2">Uncharacterized protein</fullName>
    </submittedName>
</protein>
<keyword evidence="1" id="KW-1133">Transmembrane helix</keyword>
<organism evidence="2 3">
    <name type="scientific">Mucilaginibacter gossypiicola</name>
    <dbReference type="NCBI Taxonomy" id="551995"/>
    <lineage>
        <taxon>Bacteria</taxon>
        <taxon>Pseudomonadati</taxon>
        <taxon>Bacteroidota</taxon>
        <taxon>Sphingobacteriia</taxon>
        <taxon>Sphingobacteriales</taxon>
        <taxon>Sphingobacteriaceae</taxon>
        <taxon>Mucilaginibacter</taxon>
    </lineage>
</organism>
<dbReference type="EMBL" id="FOCL01000001">
    <property type="protein sequence ID" value="SEM66088.1"/>
    <property type="molecule type" value="Genomic_DNA"/>
</dbReference>